<reference evidence="2" key="1">
    <citation type="submission" date="2021-05" db="EMBL/GenBank/DDBJ databases">
        <authorList>
            <person name="Alioto T."/>
            <person name="Alioto T."/>
            <person name="Gomez Garrido J."/>
        </authorList>
    </citation>
    <scope>NUCLEOTIDE SEQUENCE</scope>
</reference>
<feature type="signal peptide" evidence="1">
    <location>
        <begin position="1"/>
        <end position="20"/>
    </location>
</feature>
<evidence type="ECO:0000313" key="2">
    <source>
        <dbReference type="EMBL" id="CAG6723462.1"/>
    </source>
</evidence>
<organism evidence="2">
    <name type="scientific">Cacopsylla melanoneura</name>
    <dbReference type="NCBI Taxonomy" id="428564"/>
    <lineage>
        <taxon>Eukaryota</taxon>
        <taxon>Metazoa</taxon>
        <taxon>Ecdysozoa</taxon>
        <taxon>Arthropoda</taxon>
        <taxon>Hexapoda</taxon>
        <taxon>Insecta</taxon>
        <taxon>Pterygota</taxon>
        <taxon>Neoptera</taxon>
        <taxon>Paraneoptera</taxon>
        <taxon>Hemiptera</taxon>
        <taxon>Sternorrhyncha</taxon>
        <taxon>Psylloidea</taxon>
        <taxon>Psyllidae</taxon>
        <taxon>Psyllinae</taxon>
        <taxon>Cacopsylla</taxon>
    </lineage>
</organism>
<feature type="chain" id="PRO_5036262296" evidence="1">
    <location>
        <begin position="21"/>
        <end position="158"/>
    </location>
</feature>
<dbReference type="EMBL" id="HBUF01365728">
    <property type="protein sequence ID" value="CAG6723462.1"/>
    <property type="molecule type" value="Transcribed_RNA"/>
</dbReference>
<evidence type="ECO:0000256" key="1">
    <source>
        <dbReference type="SAM" id="SignalP"/>
    </source>
</evidence>
<dbReference type="AlphaFoldDB" id="A0A8D8VL18"/>
<protein>
    <submittedName>
        <fullName evidence="2">Uncharacterized protein</fullName>
    </submittedName>
</protein>
<keyword evidence="1" id="KW-0732">Signal</keyword>
<sequence length="158" mass="17692">MALLMHAVSILYNVLRQVIGLPLDGSVMGEPGFGSRYVIPCAKNDGSRFGFARHSVKSEAILEWMEDNLLYQKFCTLSGPGAFQLWARCKAVWSCSIVISLSCISGILFQFSSSFWIQFLVVCCSFVDHIDFQYCSTLSIERSREDGGCSEFGCRRSR</sequence>
<accession>A0A8D8VL18</accession>
<proteinExistence type="predicted"/>
<dbReference type="EMBL" id="HBUF01365729">
    <property type="protein sequence ID" value="CAG6723465.1"/>
    <property type="molecule type" value="Transcribed_RNA"/>
</dbReference>
<name>A0A8D8VL18_9HEMI</name>